<dbReference type="EMBL" id="REGN01000173">
    <property type="protein sequence ID" value="RNA43900.1"/>
    <property type="molecule type" value="Genomic_DNA"/>
</dbReference>
<accession>A0A3M7T7U1</accession>
<gene>
    <name evidence="1" type="ORF">BpHYR1_026159</name>
</gene>
<dbReference type="Proteomes" id="UP000276133">
    <property type="component" value="Unassembled WGS sequence"/>
</dbReference>
<sequence>MDYHMVEISCQTLRYLKIAKNHTQSKNAEIHCFSCSQDKKFKILILEIKKYQLIEIKVPPKLSLLTIKLCCSSTKYNDLNKKSKTKKSENKLLKKKLLSLYLLKIGAVILQRRKIKIRIKHFKKRHFI</sequence>
<protein>
    <submittedName>
        <fullName evidence="1">Uncharacterized protein</fullName>
    </submittedName>
</protein>
<reference evidence="1 2" key="1">
    <citation type="journal article" date="2018" name="Sci. Rep.">
        <title>Genomic signatures of local adaptation to the degree of environmental predictability in rotifers.</title>
        <authorList>
            <person name="Franch-Gras L."/>
            <person name="Hahn C."/>
            <person name="Garcia-Roger E.M."/>
            <person name="Carmona M.J."/>
            <person name="Serra M."/>
            <person name="Gomez A."/>
        </authorList>
    </citation>
    <scope>NUCLEOTIDE SEQUENCE [LARGE SCALE GENOMIC DNA]</scope>
    <source>
        <strain evidence="1">HYR1</strain>
    </source>
</reference>
<name>A0A3M7T7U1_BRAPC</name>
<dbReference type="AlphaFoldDB" id="A0A3M7T7U1"/>
<comment type="caution">
    <text evidence="1">The sequence shown here is derived from an EMBL/GenBank/DDBJ whole genome shotgun (WGS) entry which is preliminary data.</text>
</comment>
<keyword evidence="2" id="KW-1185">Reference proteome</keyword>
<evidence type="ECO:0000313" key="2">
    <source>
        <dbReference type="Proteomes" id="UP000276133"/>
    </source>
</evidence>
<proteinExistence type="predicted"/>
<organism evidence="1 2">
    <name type="scientific">Brachionus plicatilis</name>
    <name type="common">Marine rotifer</name>
    <name type="synonym">Brachionus muelleri</name>
    <dbReference type="NCBI Taxonomy" id="10195"/>
    <lineage>
        <taxon>Eukaryota</taxon>
        <taxon>Metazoa</taxon>
        <taxon>Spiralia</taxon>
        <taxon>Gnathifera</taxon>
        <taxon>Rotifera</taxon>
        <taxon>Eurotatoria</taxon>
        <taxon>Monogononta</taxon>
        <taxon>Pseudotrocha</taxon>
        <taxon>Ploima</taxon>
        <taxon>Brachionidae</taxon>
        <taxon>Brachionus</taxon>
    </lineage>
</organism>
<evidence type="ECO:0000313" key="1">
    <source>
        <dbReference type="EMBL" id="RNA43900.1"/>
    </source>
</evidence>